<dbReference type="SUPFAM" id="SSF47384">
    <property type="entry name" value="Homodimeric domain of signal transducing histidine kinase"/>
    <property type="match status" value="1"/>
</dbReference>
<organism evidence="9 10">
    <name type="scientific">Durusdinium trenchii</name>
    <dbReference type="NCBI Taxonomy" id="1381693"/>
    <lineage>
        <taxon>Eukaryota</taxon>
        <taxon>Sar</taxon>
        <taxon>Alveolata</taxon>
        <taxon>Dinophyceae</taxon>
        <taxon>Suessiales</taxon>
        <taxon>Symbiodiniaceae</taxon>
        <taxon>Durusdinium</taxon>
    </lineage>
</organism>
<comment type="caution">
    <text evidence="9">The sequence shown here is derived from an EMBL/GenBank/DDBJ whole genome shotgun (WGS) entry which is preliminary data.</text>
</comment>
<dbReference type="NCBIfam" id="TIGR00229">
    <property type="entry name" value="sensory_box"/>
    <property type="match status" value="1"/>
</dbReference>
<comment type="catalytic activity">
    <reaction evidence="1">
        <text>ATP + protein L-histidine = ADP + protein N-phospho-L-histidine.</text>
        <dbReference type="EC" id="2.7.13.3"/>
    </reaction>
</comment>
<keyword evidence="5 9" id="KW-0418">Kinase</keyword>
<feature type="region of interest" description="Disordered" evidence="6">
    <location>
        <begin position="112"/>
        <end position="158"/>
    </location>
</feature>
<dbReference type="Pfam" id="PF02518">
    <property type="entry name" value="HATPase_c"/>
    <property type="match status" value="1"/>
</dbReference>
<protein>
    <recommendedName>
        <fullName evidence="2">histidine kinase</fullName>
        <ecNumber evidence="2">2.7.13.3</ecNumber>
    </recommendedName>
</protein>
<dbReference type="SUPFAM" id="SSF55874">
    <property type="entry name" value="ATPase domain of HSP90 chaperone/DNA topoisomerase II/histidine kinase"/>
    <property type="match status" value="1"/>
</dbReference>
<feature type="domain" description="Histidine kinase" evidence="7">
    <location>
        <begin position="449"/>
        <end position="652"/>
    </location>
</feature>
<evidence type="ECO:0000256" key="1">
    <source>
        <dbReference type="ARBA" id="ARBA00000085"/>
    </source>
</evidence>
<evidence type="ECO:0000259" key="8">
    <source>
        <dbReference type="PROSITE" id="PS50112"/>
    </source>
</evidence>
<dbReference type="CDD" id="cd00082">
    <property type="entry name" value="HisKA"/>
    <property type="match status" value="1"/>
</dbReference>
<dbReference type="Proteomes" id="UP001642464">
    <property type="component" value="Unassembled WGS sequence"/>
</dbReference>
<sequence>MEEMRKKMEQMQEMLHSKGLGKAVEAALAAAGLTSFCRGRDVFERLYRDALRRMRVYAENQLRLLKMSGSSFNQALHHLAAHPMAAVGAAMELHTSNFSSLQALQDCASGSAVSTSTEPRSVPLPSARRVSKVQKIRTTTSFDSRPSSSHSLSGQRVGLHRSATVGTPTHGAWTSPLRQTLFQGPDEAATGPPLRRPGTGGRRERRREEVPAEGTRPRSGRAKSSPALTVSRLWHALWTKAKQFQASLRGNWDGRVIGLIGVGVSKALPDFGVYDKTDHGVYEDGVPPGGLASQLIPPEDPIDKVVFLLGALGAAAVLQAAEFQNIIHSAGVPIIELDKHSCITQWNARIAELTGIPREQVLGKELLSVVLESCAAEVARVLKEAIEEGKSKADLEVMVESRYQDSVVLLLSCTPRMGRDDAIAGAICIGQDITRMKELDVKRSNIAATVTHELRSPLHGIIGLSEQLVSTGADARQKRQLKMISHCARRLLDLVMNIMDLSTLVQSKRLRLARDPVQMGKLIEEVQVLLSSAVDKAKRPIKKDTVRLIIDVPDQLPIIEADAHRCMQMLYNLVTNAFKYTKEGVVEVMARADDAKEILTVHVRDTGIGISPAACERVFLPFEQEDQDDNRQFEGMGLGLAISREVAVKHGGPWMGGGRVFFPARDHDMTTMTTGQR</sequence>
<dbReference type="InterPro" id="IPR003661">
    <property type="entry name" value="HisK_dim/P_dom"/>
</dbReference>
<evidence type="ECO:0000256" key="2">
    <source>
        <dbReference type="ARBA" id="ARBA00012438"/>
    </source>
</evidence>
<evidence type="ECO:0000313" key="9">
    <source>
        <dbReference type="EMBL" id="CAK9035465.1"/>
    </source>
</evidence>
<feature type="region of interest" description="Disordered" evidence="6">
    <location>
        <begin position="183"/>
        <end position="226"/>
    </location>
</feature>
<dbReference type="InterPro" id="IPR013767">
    <property type="entry name" value="PAS_fold"/>
</dbReference>
<dbReference type="Gene3D" id="3.30.565.10">
    <property type="entry name" value="Histidine kinase-like ATPase, C-terminal domain"/>
    <property type="match status" value="1"/>
</dbReference>
<evidence type="ECO:0000256" key="5">
    <source>
        <dbReference type="ARBA" id="ARBA00022777"/>
    </source>
</evidence>
<evidence type="ECO:0000256" key="3">
    <source>
        <dbReference type="ARBA" id="ARBA00022553"/>
    </source>
</evidence>
<gene>
    <name evidence="9" type="ORF">SCF082_LOCUS21303</name>
</gene>
<dbReference type="EMBL" id="CAXAMM010015080">
    <property type="protein sequence ID" value="CAK9035465.1"/>
    <property type="molecule type" value="Genomic_DNA"/>
</dbReference>
<dbReference type="PROSITE" id="PS50112">
    <property type="entry name" value="PAS"/>
    <property type="match status" value="1"/>
</dbReference>
<dbReference type="InterPro" id="IPR005467">
    <property type="entry name" value="His_kinase_dom"/>
</dbReference>
<dbReference type="SMART" id="SM00387">
    <property type="entry name" value="HATPase_c"/>
    <property type="match status" value="1"/>
</dbReference>
<feature type="domain" description="PAS" evidence="8">
    <location>
        <begin position="319"/>
        <end position="389"/>
    </location>
</feature>
<dbReference type="GO" id="GO:0016301">
    <property type="term" value="F:kinase activity"/>
    <property type="evidence" value="ECO:0007669"/>
    <property type="project" value="UniProtKB-KW"/>
</dbReference>
<dbReference type="SUPFAM" id="SSF55785">
    <property type="entry name" value="PYP-like sensor domain (PAS domain)"/>
    <property type="match status" value="1"/>
</dbReference>
<dbReference type="InterPro" id="IPR000014">
    <property type="entry name" value="PAS"/>
</dbReference>
<evidence type="ECO:0000256" key="4">
    <source>
        <dbReference type="ARBA" id="ARBA00022679"/>
    </source>
</evidence>
<keyword evidence="10" id="KW-1185">Reference proteome</keyword>
<reference evidence="9 10" key="1">
    <citation type="submission" date="2024-02" db="EMBL/GenBank/DDBJ databases">
        <authorList>
            <person name="Chen Y."/>
            <person name="Shah S."/>
            <person name="Dougan E. K."/>
            <person name="Thang M."/>
            <person name="Chan C."/>
        </authorList>
    </citation>
    <scope>NUCLEOTIDE SEQUENCE [LARGE SCALE GENOMIC DNA]</scope>
</reference>
<evidence type="ECO:0000259" key="7">
    <source>
        <dbReference type="PROSITE" id="PS50109"/>
    </source>
</evidence>
<dbReference type="PANTHER" id="PTHR43047">
    <property type="entry name" value="TWO-COMPONENT HISTIDINE PROTEIN KINASE"/>
    <property type="match status" value="1"/>
</dbReference>
<dbReference type="InterPro" id="IPR036097">
    <property type="entry name" value="HisK_dim/P_sf"/>
</dbReference>
<dbReference type="Gene3D" id="1.10.287.130">
    <property type="match status" value="1"/>
</dbReference>
<feature type="compositionally biased region" description="Polar residues" evidence="6">
    <location>
        <begin position="136"/>
        <end position="154"/>
    </location>
</feature>
<evidence type="ECO:0000256" key="6">
    <source>
        <dbReference type="SAM" id="MobiDB-lite"/>
    </source>
</evidence>
<evidence type="ECO:0000313" key="10">
    <source>
        <dbReference type="Proteomes" id="UP001642464"/>
    </source>
</evidence>
<accession>A0ABP0LAW8</accession>
<dbReference type="PRINTS" id="PR00344">
    <property type="entry name" value="BCTRLSENSOR"/>
</dbReference>
<dbReference type="InterPro" id="IPR003594">
    <property type="entry name" value="HATPase_dom"/>
</dbReference>
<dbReference type="Gene3D" id="3.30.450.20">
    <property type="entry name" value="PAS domain"/>
    <property type="match status" value="1"/>
</dbReference>
<dbReference type="InterPro" id="IPR035965">
    <property type="entry name" value="PAS-like_dom_sf"/>
</dbReference>
<dbReference type="SMART" id="SM00091">
    <property type="entry name" value="PAS"/>
    <property type="match status" value="1"/>
</dbReference>
<dbReference type="InterPro" id="IPR004358">
    <property type="entry name" value="Sig_transdc_His_kin-like_C"/>
</dbReference>
<dbReference type="SMART" id="SM00388">
    <property type="entry name" value="HisKA"/>
    <property type="match status" value="1"/>
</dbReference>
<dbReference type="InterPro" id="IPR036890">
    <property type="entry name" value="HATPase_C_sf"/>
</dbReference>
<keyword evidence="4" id="KW-0808">Transferase</keyword>
<name>A0ABP0LAW8_9DINO</name>
<dbReference type="Pfam" id="PF00512">
    <property type="entry name" value="HisKA"/>
    <property type="match status" value="1"/>
</dbReference>
<dbReference type="Pfam" id="PF00989">
    <property type="entry name" value="PAS"/>
    <property type="match status" value="1"/>
</dbReference>
<proteinExistence type="predicted"/>
<dbReference type="PROSITE" id="PS50109">
    <property type="entry name" value="HIS_KIN"/>
    <property type="match status" value="1"/>
</dbReference>
<dbReference type="CDD" id="cd00130">
    <property type="entry name" value="PAS"/>
    <property type="match status" value="1"/>
</dbReference>
<dbReference type="EC" id="2.7.13.3" evidence="2"/>
<keyword evidence="3" id="KW-0597">Phosphoprotein</keyword>